<gene>
    <name evidence="2" type="ORF">JYP50_04300</name>
</gene>
<reference evidence="2" key="1">
    <citation type="submission" date="2021-02" db="EMBL/GenBank/DDBJ databases">
        <title>PHA producing bacteria isolated from coastal sediment in Guangdong, Shenzhen.</title>
        <authorList>
            <person name="Zheng W."/>
            <person name="Yu S."/>
            <person name="Huang Y."/>
        </authorList>
    </citation>
    <scope>NUCLEOTIDE SEQUENCE</scope>
    <source>
        <strain evidence="2">TN14-10</strain>
    </source>
</reference>
<organism evidence="2 3">
    <name type="scientific">Parahaliea mediterranea</name>
    <dbReference type="NCBI Taxonomy" id="651086"/>
    <lineage>
        <taxon>Bacteria</taxon>
        <taxon>Pseudomonadati</taxon>
        <taxon>Pseudomonadota</taxon>
        <taxon>Gammaproteobacteria</taxon>
        <taxon>Cellvibrionales</taxon>
        <taxon>Halieaceae</taxon>
        <taxon>Parahaliea</taxon>
    </lineage>
</organism>
<comment type="caution">
    <text evidence="2">The sequence shown here is derived from an EMBL/GenBank/DDBJ whole genome shotgun (WGS) entry which is preliminary data.</text>
</comment>
<evidence type="ECO:0000313" key="2">
    <source>
        <dbReference type="EMBL" id="MBN7795798.1"/>
    </source>
</evidence>
<proteinExistence type="predicted"/>
<protein>
    <recommendedName>
        <fullName evidence="4">UrcA family protein</fullName>
    </recommendedName>
</protein>
<keyword evidence="3" id="KW-1185">Reference proteome</keyword>
<dbReference type="Proteomes" id="UP000664303">
    <property type="component" value="Unassembled WGS sequence"/>
</dbReference>
<evidence type="ECO:0008006" key="4">
    <source>
        <dbReference type="Google" id="ProtNLM"/>
    </source>
</evidence>
<feature type="chain" id="PRO_5036867031" description="UrcA family protein" evidence="1">
    <location>
        <begin position="36"/>
        <end position="117"/>
    </location>
</feature>
<name>A0A939ILB3_9GAMM</name>
<dbReference type="EMBL" id="JAFKCZ010000003">
    <property type="protein sequence ID" value="MBN7795798.1"/>
    <property type="molecule type" value="Genomic_DNA"/>
</dbReference>
<accession>A0A939ILB3</accession>
<evidence type="ECO:0000256" key="1">
    <source>
        <dbReference type="SAM" id="SignalP"/>
    </source>
</evidence>
<dbReference type="AlphaFoldDB" id="A0A939ILB3"/>
<feature type="signal peptide" evidence="1">
    <location>
        <begin position="1"/>
        <end position="35"/>
    </location>
</feature>
<keyword evidence="1" id="KW-0732">Signal</keyword>
<evidence type="ECO:0000313" key="3">
    <source>
        <dbReference type="Proteomes" id="UP000664303"/>
    </source>
</evidence>
<sequence>MTNEILAQDKPSRSRAGRRSLMALALCLFAAPGMACDEPSFDIEIPDGKTASESEMAQAQQAVKAYVSAGEAFIACLEDSGSTGSPAYTRKRNDTIDGMEKVAASFNRQLRYFRKNS</sequence>
<dbReference type="RefSeq" id="WP_206559243.1">
    <property type="nucleotide sequence ID" value="NZ_JAFKCZ010000003.1"/>
</dbReference>